<dbReference type="InterPro" id="IPR029063">
    <property type="entry name" value="SAM-dependent_MTases_sf"/>
</dbReference>
<organism evidence="5 6">
    <name type="scientific">Sphingomonas hengshuiensis</name>
    <dbReference type="NCBI Taxonomy" id="1609977"/>
    <lineage>
        <taxon>Bacteria</taxon>
        <taxon>Pseudomonadati</taxon>
        <taxon>Pseudomonadota</taxon>
        <taxon>Alphaproteobacteria</taxon>
        <taxon>Sphingomonadales</taxon>
        <taxon>Sphingomonadaceae</taxon>
        <taxon>Sphingomonas</taxon>
    </lineage>
</organism>
<dbReference type="SUPFAM" id="SSF53335">
    <property type="entry name" value="S-adenosyl-L-methionine-dependent methyltransferases"/>
    <property type="match status" value="1"/>
</dbReference>
<dbReference type="EMBL" id="QFNF01000034">
    <property type="protein sequence ID" value="PZO75203.1"/>
    <property type="molecule type" value="Genomic_DNA"/>
</dbReference>
<accession>A0A2W4YYQ6</accession>
<evidence type="ECO:0000313" key="5">
    <source>
        <dbReference type="EMBL" id="PZO75203.1"/>
    </source>
</evidence>
<keyword evidence="3" id="KW-0949">S-adenosyl-L-methionine</keyword>
<sequence>MGDILRGNGIAAREPDYDVPYVPTPEPVVDAMLAMAEVGAADTVIDLGSGDGRITIAAARRGATASGVEIDAALVDRARRNAALHGLQDRARFSNANLFDVPLRGASVVTMYLLPRINMALRPRLLTELKPGTRVVTHAFDLGDWRADAERLVGDRRVYLWIVPAVAGGSWRATLPGGRDVALTIDQRFQDVTGTLDGAALTGSLRGTALRFTAGGRDYRGTVGEAAIAGEGWRAVRVE</sequence>
<keyword evidence="2 5" id="KW-0808">Transferase</keyword>
<dbReference type="Pfam" id="PF13649">
    <property type="entry name" value="Methyltransf_25"/>
    <property type="match status" value="1"/>
</dbReference>
<keyword evidence="1 5" id="KW-0489">Methyltransferase</keyword>
<dbReference type="InterPro" id="IPR026170">
    <property type="entry name" value="FAM173A/B"/>
</dbReference>
<dbReference type="Proteomes" id="UP000248614">
    <property type="component" value="Unassembled WGS sequence"/>
</dbReference>
<evidence type="ECO:0000256" key="1">
    <source>
        <dbReference type="ARBA" id="ARBA00022603"/>
    </source>
</evidence>
<dbReference type="CDD" id="cd02440">
    <property type="entry name" value="AdoMet_MTases"/>
    <property type="match status" value="1"/>
</dbReference>
<dbReference type="PANTHER" id="PTHR13610">
    <property type="entry name" value="METHYLTRANSFERASE DOMAIN-CONTAINING PROTEIN"/>
    <property type="match status" value="1"/>
</dbReference>
<evidence type="ECO:0000259" key="4">
    <source>
        <dbReference type="Pfam" id="PF13649"/>
    </source>
</evidence>
<dbReference type="PANTHER" id="PTHR13610:SF11">
    <property type="entry name" value="METHYLTRANSFERASE DOMAIN-CONTAINING PROTEIN"/>
    <property type="match status" value="1"/>
</dbReference>
<comment type="caution">
    <text evidence="5">The sequence shown here is derived from an EMBL/GenBank/DDBJ whole genome shotgun (WGS) entry which is preliminary data.</text>
</comment>
<evidence type="ECO:0000256" key="2">
    <source>
        <dbReference type="ARBA" id="ARBA00022679"/>
    </source>
</evidence>
<dbReference type="GO" id="GO:0032259">
    <property type="term" value="P:methylation"/>
    <property type="evidence" value="ECO:0007669"/>
    <property type="project" value="UniProtKB-KW"/>
</dbReference>
<dbReference type="GO" id="GO:0016279">
    <property type="term" value="F:protein-lysine N-methyltransferase activity"/>
    <property type="evidence" value="ECO:0007669"/>
    <property type="project" value="InterPro"/>
</dbReference>
<dbReference type="InterPro" id="IPR041698">
    <property type="entry name" value="Methyltransf_25"/>
</dbReference>
<proteinExistence type="predicted"/>
<evidence type="ECO:0000313" key="6">
    <source>
        <dbReference type="Proteomes" id="UP000248614"/>
    </source>
</evidence>
<evidence type="ECO:0000256" key="3">
    <source>
        <dbReference type="ARBA" id="ARBA00022691"/>
    </source>
</evidence>
<protein>
    <submittedName>
        <fullName evidence="5">SAM-dependent methyltransferase</fullName>
    </submittedName>
</protein>
<dbReference type="AlphaFoldDB" id="A0A2W4YYQ6"/>
<dbReference type="Gene3D" id="3.40.50.150">
    <property type="entry name" value="Vaccinia Virus protein VP39"/>
    <property type="match status" value="1"/>
</dbReference>
<name>A0A2W4YYQ6_9SPHN</name>
<reference evidence="5 6" key="1">
    <citation type="submission" date="2017-08" db="EMBL/GenBank/DDBJ databases">
        <title>Infants hospitalized years apart are colonized by the same room-sourced microbial strains.</title>
        <authorList>
            <person name="Brooks B."/>
            <person name="Olm M.R."/>
            <person name="Firek B.A."/>
            <person name="Baker R."/>
            <person name="Thomas B.C."/>
            <person name="Morowitz M.J."/>
            <person name="Banfield J.F."/>
        </authorList>
    </citation>
    <scope>NUCLEOTIDE SEQUENCE [LARGE SCALE GENOMIC DNA]</scope>
    <source>
        <strain evidence="5">S2_018_000_R3_110</strain>
    </source>
</reference>
<gene>
    <name evidence="5" type="ORF">DI632_12185</name>
</gene>
<feature type="domain" description="Methyltransferase" evidence="4">
    <location>
        <begin position="44"/>
        <end position="125"/>
    </location>
</feature>